<protein>
    <recommendedName>
        <fullName evidence="4">Ligand-binding protein SH3</fullName>
    </recommendedName>
</protein>
<dbReference type="EMBL" id="LJUJ01000002">
    <property type="protein sequence ID" value="KPK64578.1"/>
    <property type="molecule type" value="Genomic_DNA"/>
</dbReference>
<dbReference type="Pfam" id="PF06695">
    <property type="entry name" value="Sm_multidrug_ex"/>
    <property type="match status" value="1"/>
</dbReference>
<dbReference type="STRING" id="1703779.AMJ83_02445"/>
<evidence type="ECO:0000256" key="1">
    <source>
        <dbReference type="SAM" id="Phobius"/>
    </source>
</evidence>
<dbReference type="PANTHER" id="PTHR36007:SF2">
    <property type="entry name" value="TRANSPORT PROTEIN-RELATED"/>
    <property type="match status" value="1"/>
</dbReference>
<sequence length="179" mass="19671">MNPQDLVAKGLTPELAVFLTSMLPIIELRGALPLAINLFNISWPKAFLIAYIGNIIPAPLILWLLGPIVQFLSRVHVFGRFFNWLFERTRKRSNKMIEKYEEIGLMAFVAIPLPGTGAWTGALIAFLFGLDFKKSLLIITIGVFIAGVIVTCLCLLGWLGALIAGLGFAVLAGLGFWKL</sequence>
<feature type="transmembrane region" description="Helical" evidence="1">
    <location>
        <begin position="136"/>
        <end position="156"/>
    </location>
</feature>
<gene>
    <name evidence="2" type="ORF">AMJ83_02445</name>
</gene>
<comment type="caution">
    <text evidence="2">The sequence shown here is derived from an EMBL/GenBank/DDBJ whole genome shotgun (WGS) entry which is preliminary data.</text>
</comment>
<feature type="transmembrane region" description="Helical" evidence="1">
    <location>
        <begin position="46"/>
        <end position="65"/>
    </location>
</feature>
<accession>A0A0S8FWT6</accession>
<evidence type="ECO:0000313" key="3">
    <source>
        <dbReference type="Proteomes" id="UP000051373"/>
    </source>
</evidence>
<dbReference type="Proteomes" id="UP000051373">
    <property type="component" value="Unassembled WGS sequence"/>
</dbReference>
<dbReference type="PANTHER" id="PTHR36007">
    <property type="entry name" value="TRANSPORT PROTEIN-RELATED"/>
    <property type="match status" value="1"/>
</dbReference>
<evidence type="ECO:0000313" key="2">
    <source>
        <dbReference type="EMBL" id="KPK64578.1"/>
    </source>
</evidence>
<proteinExistence type="predicted"/>
<feature type="transmembrane region" description="Helical" evidence="1">
    <location>
        <begin position="161"/>
        <end position="177"/>
    </location>
</feature>
<evidence type="ECO:0008006" key="4">
    <source>
        <dbReference type="Google" id="ProtNLM"/>
    </source>
</evidence>
<keyword evidence="1" id="KW-0812">Transmembrane</keyword>
<name>A0A0S8FWT6_UNCW3</name>
<organism evidence="2 3">
    <name type="scientific">candidate division WOR_3 bacterium SM23_42</name>
    <dbReference type="NCBI Taxonomy" id="1703779"/>
    <lineage>
        <taxon>Bacteria</taxon>
        <taxon>Bacteria division WOR-3</taxon>
    </lineage>
</organism>
<dbReference type="InterPro" id="IPR009577">
    <property type="entry name" value="Sm_multidrug_ex"/>
</dbReference>
<dbReference type="AlphaFoldDB" id="A0A0S8FWT6"/>
<feature type="transmembrane region" description="Helical" evidence="1">
    <location>
        <begin position="107"/>
        <end position="130"/>
    </location>
</feature>
<keyword evidence="1" id="KW-0472">Membrane</keyword>
<keyword evidence="1" id="KW-1133">Transmembrane helix</keyword>
<reference evidence="2 3" key="1">
    <citation type="journal article" date="2015" name="Microbiome">
        <title>Genomic resolution of linkages in carbon, nitrogen, and sulfur cycling among widespread estuary sediment bacteria.</title>
        <authorList>
            <person name="Baker B.J."/>
            <person name="Lazar C.S."/>
            <person name="Teske A.P."/>
            <person name="Dick G.J."/>
        </authorList>
    </citation>
    <scope>NUCLEOTIDE SEQUENCE [LARGE SCALE GENOMIC DNA]</scope>
    <source>
        <strain evidence="2">SM23_42</strain>
    </source>
</reference>